<evidence type="ECO:0000313" key="2">
    <source>
        <dbReference type="EMBL" id="PWQ95070.1"/>
    </source>
</evidence>
<dbReference type="CDD" id="cd18683">
    <property type="entry name" value="PIN_VapC-like"/>
    <property type="match status" value="1"/>
</dbReference>
<accession>A0A317CFH7</accession>
<dbReference type="PANTHER" id="PTHR39664:SF2">
    <property type="entry name" value="NUCLEIC ACID-BINDING PROTEIN, CONTAINING PIN DOMAIN-RELATED"/>
    <property type="match status" value="1"/>
</dbReference>
<dbReference type="PANTHER" id="PTHR39664">
    <property type="match status" value="1"/>
</dbReference>
<comment type="caution">
    <text evidence="2">The sequence shown here is derived from an EMBL/GenBank/DDBJ whole genome shotgun (WGS) entry which is preliminary data.</text>
</comment>
<dbReference type="AlphaFoldDB" id="A0A317CFH7"/>
<organism evidence="2 3">
    <name type="scientific">Leucothrix pacifica</name>
    <dbReference type="NCBI Taxonomy" id="1247513"/>
    <lineage>
        <taxon>Bacteria</taxon>
        <taxon>Pseudomonadati</taxon>
        <taxon>Pseudomonadota</taxon>
        <taxon>Gammaproteobacteria</taxon>
        <taxon>Thiotrichales</taxon>
        <taxon>Thiotrichaceae</taxon>
        <taxon>Leucothrix</taxon>
    </lineage>
</organism>
<sequence>MIAIDTNVLLRHVLQDDELQSPQASQLLTANERVLVTDVVLVETIWTLSGKKYQASRDDIVKLINDLLGEPNIIFENPQAIWVALNDFRAEYESSTSDGCKLKLPDFPDVLIINKAKQTAKQWGESLEAVYSFDTGALRVAGVKQP</sequence>
<protein>
    <submittedName>
        <fullName evidence="2">PIN domain nuclease</fullName>
    </submittedName>
</protein>
<dbReference type="Gene3D" id="3.40.50.1010">
    <property type="entry name" value="5'-nuclease"/>
    <property type="match status" value="1"/>
</dbReference>
<proteinExistence type="predicted"/>
<dbReference type="RefSeq" id="WP_109838601.1">
    <property type="nucleotide sequence ID" value="NZ_QGKM01000050.1"/>
</dbReference>
<dbReference type="EMBL" id="QGKM01000050">
    <property type="protein sequence ID" value="PWQ95070.1"/>
    <property type="molecule type" value="Genomic_DNA"/>
</dbReference>
<feature type="domain" description="PIN" evidence="1">
    <location>
        <begin position="3"/>
        <end position="140"/>
    </location>
</feature>
<dbReference type="InterPro" id="IPR029060">
    <property type="entry name" value="PIN-like_dom_sf"/>
</dbReference>
<evidence type="ECO:0000313" key="3">
    <source>
        <dbReference type="Proteomes" id="UP000245539"/>
    </source>
</evidence>
<dbReference type="Proteomes" id="UP000245539">
    <property type="component" value="Unassembled WGS sequence"/>
</dbReference>
<name>A0A317CFH7_9GAMM</name>
<dbReference type="SUPFAM" id="SSF88723">
    <property type="entry name" value="PIN domain-like"/>
    <property type="match status" value="1"/>
</dbReference>
<dbReference type="OrthoDB" id="32974at2"/>
<evidence type="ECO:0000259" key="1">
    <source>
        <dbReference type="Pfam" id="PF01850"/>
    </source>
</evidence>
<keyword evidence="3" id="KW-1185">Reference proteome</keyword>
<dbReference type="InterPro" id="IPR002716">
    <property type="entry name" value="PIN_dom"/>
</dbReference>
<dbReference type="Pfam" id="PF01850">
    <property type="entry name" value="PIN"/>
    <property type="match status" value="1"/>
</dbReference>
<gene>
    <name evidence="2" type="ORF">DKW60_15645</name>
</gene>
<reference evidence="2 3" key="1">
    <citation type="submission" date="2018-05" db="EMBL/GenBank/DDBJ databases">
        <title>Leucothrix arctica sp. nov., isolated from Arctic seawater.</title>
        <authorList>
            <person name="Choi A."/>
            <person name="Baek K."/>
        </authorList>
    </citation>
    <scope>NUCLEOTIDE SEQUENCE [LARGE SCALE GENOMIC DNA]</scope>
    <source>
        <strain evidence="2 3">JCM 18388</strain>
    </source>
</reference>